<reference evidence="3" key="1">
    <citation type="submission" date="2022-04" db="EMBL/GenBank/DDBJ databases">
        <title>Consumption of N2O by Flavobacterium azooxidireducens sp. nov. isolated from Decomposing Leaf Litter of Phragmites australis (Cav.).</title>
        <authorList>
            <person name="Behrendt U."/>
            <person name="Spanner T."/>
            <person name="Augustin J."/>
            <person name="Horn M.A."/>
            <person name="Kolb S."/>
            <person name="Ulrich A."/>
        </authorList>
    </citation>
    <scope>NUCLEOTIDE SEQUENCE</scope>
    <source>
        <strain evidence="3">IGB 4-14</strain>
    </source>
</reference>
<dbReference type="InterPro" id="IPR032710">
    <property type="entry name" value="NTF2-like_dom_sf"/>
</dbReference>
<evidence type="ECO:0000256" key="1">
    <source>
        <dbReference type="SAM" id="SignalP"/>
    </source>
</evidence>
<dbReference type="Gene3D" id="3.10.450.50">
    <property type="match status" value="1"/>
</dbReference>
<evidence type="ECO:0000313" key="4">
    <source>
        <dbReference type="Proteomes" id="UP000830583"/>
    </source>
</evidence>
<feature type="domain" description="DUF4440" evidence="2">
    <location>
        <begin position="32"/>
        <end position="148"/>
    </location>
</feature>
<accession>A0ABY4KAF7</accession>
<gene>
    <name evidence="3" type="ORF">M0M57_08735</name>
</gene>
<dbReference type="Proteomes" id="UP000830583">
    <property type="component" value="Chromosome"/>
</dbReference>
<keyword evidence="1" id="KW-0732">Signal</keyword>
<proteinExistence type="predicted"/>
<keyword evidence="4" id="KW-1185">Reference proteome</keyword>
<evidence type="ECO:0000259" key="2">
    <source>
        <dbReference type="Pfam" id="PF14534"/>
    </source>
</evidence>
<name>A0ABY4KAF7_9FLAO</name>
<dbReference type="SUPFAM" id="SSF54427">
    <property type="entry name" value="NTF2-like"/>
    <property type="match status" value="1"/>
</dbReference>
<dbReference type="EMBL" id="CP096205">
    <property type="protein sequence ID" value="UPQ77719.1"/>
    <property type="molecule type" value="Genomic_DNA"/>
</dbReference>
<dbReference type="RefSeq" id="WP_248432636.1">
    <property type="nucleotide sequence ID" value="NZ_CP096205.1"/>
</dbReference>
<organism evidence="3 4">
    <name type="scientific">Flavobacterium azooxidireducens</name>
    <dbReference type="NCBI Taxonomy" id="1871076"/>
    <lineage>
        <taxon>Bacteria</taxon>
        <taxon>Pseudomonadati</taxon>
        <taxon>Bacteroidota</taxon>
        <taxon>Flavobacteriia</taxon>
        <taxon>Flavobacteriales</taxon>
        <taxon>Flavobacteriaceae</taxon>
        <taxon>Flavobacterium</taxon>
    </lineage>
</organism>
<sequence length="172" mass="19845">MKNVILCYVLFMSSFMAVAQNRPEDEKQINDQIDALITSWNTHNFDDFSNYTTQDLDWVNIVGHWYKGQKQNKTHLEELHKTIFKDVKYTKSQTQIRFITENVAVVHVFWSLGAFYPPDGVNRGNNKMGDDKELGTLVMVKQNGKWLITAAHNIVINPLAAQSDPMNRNPKD</sequence>
<protein>
    <submittedName>
        <fullName evidence="3">SgcJ/EcaC family oxidoreductase</fullName>
    </submittedName>
</protein>
<feature type="signal peptide" evidence="1">
    <location>
        <begin position="1"/>
        <end position="19"/>
    </location>
</feature>
<dbReference type="NCBIfam" id="TIGR02246">
    <property type="entry name" value="SgcJ/EcaC family oxidoreductase"/>
    <property type="match status" value="1"/>
</dbReference>
<dbReference type="InterPro" id="IPR011944">
    <property type="entry name" value="Steroid_delta5-4_isomerase"/>
</dbReference>
<evidence type="ECO:0000313" key="3">
    <source>
        <dbReference type="EMBL" id="UPQ77719.1"/>
    </source>
</evidence>
<feature type="chain" id="PRO_5045110450" evidence="1">
    <location>
        <begin position="20"/>
        <end position="172"/>
    </location>
</feature>
<dbReference type="Pfam" id="PF14534">
    <property type="entry name" value="DUF4440"/>
    <property type="match status" value="1"/>
</dbReference>
<dbReference type="InterPro" id="IPR027843">
    <property type="entry name" value="DUF4440"/>
</dbReference>